<dbReference type="EMBL" id="LT615248">
    <property type="protein sequence ID" value="SCO67799.1"/>
    <property type="molecule type" value="Genomic_DNA"/>
</dbReference>
<reference evidence="6 7" key="1">
    <citation type="submission" date="2016-07" db="EMBL/GenBank/DDBJ databases">
        <authorList>
            <consortium name="Pathogen Informatics"/>
        </authorList>
    </citation>
    <scope>NUCLEOTIDE SEQUENCE [LARGE SCALE GENOMIC DNA]</scope>
    <source>
        <strain evidence="2">PvW1</strain>
    </source>
</reference>
<dbReference type="Proteomes" id="UP000220605">
    <property type="component" value="Chromosome 10"/>
</dbReference>
<evidence type="ECO:0000313" key="7">
    <source>
        <dbReference type="Proteomes" id="UP000220605"/>
    </source>
</evidence>
<dbReference type="EMBL" id="LT615265">
    <property type="protein sequence ID" value="SCO73255.1"/>
    <property type="molecule type" value="Genomic_DNA"/>
</dbReference>
<dbReference type="Proteomes" id="UP000196402">
    <property type="component" value="Chromosome 10"/>
</dbReference>
<dbReference type="EMBL" id="CAJZCX010000005">
    <property type="protein sequence ID" value="CAG9475010.1"/>
    <property type="molecule type" value="Genomic_DNA"/>
</dbReference>
<accession>A0A1G4GYZ4</accession>
<dbReference type="VEuPathDB" id="PlasmoDB:PVPAM_100030700"/>
<organism evidence="3 6">
    <name type="scientific">Plasmodium vivax</name>
    <name type="common">malaria parasite P. vivax</name>
    <dbReference type="NCBI Taxonomy" id="5855"/>
    <lineage>
        <taxon>Eukaryota</taxon>
        <taxon>Sar</taxon>
        <taxon>Alveolata</taxon>
        <taxon>Apicomplexa</taxon>
        <taxon>Aconoidasida</taxon>
        <taxon>Haemosporida</taxon>
        <taxon>Plasmodiidae</taxon>
        <taxon>Plasmodium</taxon>
        <taxon>Plasmodium (Plasmodium)</taxon>
    </lineage>
</organism>
<dbReference type="VEuPathDB" id="PlasmoDB:PVP01_1024300"/>
<evidence type="ECO:0000256" key="1">
    <source>
        <dbReference type="SAM" id="MobiDB-lite"/>
    </source>
</evidence>
<proteinExistence type="predicted"/>
<dbReference type="Proteomes" id="UP000779233">
    <property type="component" value="Unassembled WGS sequence"/>
</dbReference>
<dbReference type="VEuPathDB" id="PlasmoDB:PVX_098045"/>
<dbReference type="eggNOG" id="ENOG502QXSW">
    <property type="taxonomic scope" value="Eukaryota"/>
</dbReference>
<feature type="region of interest" description="Disordered" evidence="1">
    <location>
        <begin position="91"/>
        <end position="120"/>
    </location>
</feature>
<feature type="region of interest" description="Disordered" evidence="1">
    <location>
        <begin position="235"/>
        <end position="261"/>
    </location>
</feature>
<dbReference type="OrthoDB" id="376001at2759"/>
<evidence type="ECO:0000313" key="3">
    <source>
        <dbReference type="EMBL" id="SCO67799.1"/>
    </source>
</evidence>
<feature type="compositionally biased region" description="Polar residues" evidence="1">
    <location>
        <begin position="91"/>
        <end position="111"/>
    </location>
</feature>
<sequence length="396" mass="43887">MGAEFNPFASPQTVIEDSVKGETDYLNRNETLENYLSLYDEPAKGELNSVKANMKLKEEPSCIDSIIFGELEMAHDHYSVFDHVGGSSPRSFCNSGDGSLSDTGANETPFQARSGEDPKDTPEMELLLEDNFEAPCSDNLFEVHSFKEGPSGQLAETPVGLLEGEREESPKGGGVRLVGDVCAVSQVGDAREVCHAGDTREANLAGDTRAVCHSDQLDDLNTPCEVGQLALQQRNPFSGARGEVRQEDDPQLGGHHSDRDLQSEMPYDECALTNGFFNTIENINTQVVQKYNSLKGVSERLIGVVSNSAFEQRIDELLRFSERNSVLIEEFRRQSEECIRRCRKFETSSEQLVGECIDTLANSSICYAEWVCLHARRVDPLEVVLSDVREFVRANE</sequence>
<dbReference type="Proteomes" id="UP000305196">
    <property type="component" value="Chromosome 10"/>
</dbReference>
<gene>
    <name evidence="4" type="ORF">PVC01_100032900</name>
    <name evidence="5" type="ORF">PVP01_1024300</name>
    <name evidence="3" type="ORF">PVT01_100026800</name>
    <name evidence="2" type="ORF">PVW1_100048300</name>
</gene>
<name>A0A1G4GYZ4_PLAVI</name>
<evidence type="ECO:0000313" key="2">
    <source>
        <dbReference type="EMBL" id="CAG9475010.1"/>
    </source>
</evidence>
<dbReference type="AlphaFoldDB" id="A0A1G4GYZ4"/>
<protein>
    <submittedName>
        <fullName evidence="2">(malaria parasite P. vivax) hypothetical protein</fullName>
    </submittedName>
</protein>
<dbReference type="VEuPathDB" id="PlasmoDB:PVW1_100048300"/>
<evidence type="ECO:0000313" key="6">
    <source>
        <dbReference type="Proteomes" id="UP000196402"/>
    </source>
</evidence>
<evidence type="ECO:0000313" key="4">
    <source>
        <dbReference type="EMBL" id="SCO73255.1"/>
    </source>
</evidence>
<dbReference type="EMBL" id="LT635621">
    <property type="protein sequence ID" value="VUZ96550.1"/>
    <property type="molecule type" value="Genomic_DNA"/>
</dbReference>
<evidence type="ECO:0000313" key="5">
    <source>
        <dbReference type="EMBL" id="VUZ96550.1"/>
    </source>
</evidence>